<comment type="similarity">
    <text evidence="1">Belongs to the FMO family.</text>
</comment>
<evidence type="ECO:0000313" key="7">
    <source>
        <dbReference type="Proteomes" id="UP000015530"/>
    </source>
</evidence>
<dbReference type="InterPro" id="IPR000960">
    <property type="entry name" value="Flavin_mOase"/>
</dbReference>
<keyword evidence="4" id="KW-0521">NADP</keyword>
<dbReference type="EMBL" id="AMYD01003426">
    <property type="protein sequence ID" value="EQB46352.1"/>
    <property type="molecule type" value="Genomic_DNA"/>
</dbReference>
<dbReference type="OMA" id="HYLKVWG"/>
<dbReference type="OrthoDB" id="66881at2759"/>
<organism evidence="6 7">
    <name type="scientific">Colletotrichum gloeosporioides (strain Cg-14)</name>
    <name type="common">Anthracnose fungus</name>
    <name type="synonym">Glomerella cingulata</name>
    <dbReference type="NCBI Taxonomy" id="1237896"/>
    <lineage>
        <taxon>Eukaryota</taxon>
        <taxon>Fungi</taxon>
        <taxon>Dikarya</taxon>
        <taxon>Ascomycota</taxon>
        <taxon>Pezizomycotina</taxon>
        <taxon>Sordariomycetes</taxon>
        <taxon>Hypocreomycetidae</taxon>
        <taxon>Glomerellales</taxon>
        <taxon>Glomerellaceae</taxon>
        <taxon>Colletotrichum</taxon>
        <taxon>Colletotrichum gloeosporioides species complex</taxon>
    </lineage>
</organism>
<keyword evidence="2" id="KW-0285">Flavoprotein</keyword>
<dbReference type="AlphaFoldDB" id="T0JTB0"/>
<proteinExistence type="inferred from homology"/>
<sequence>MPANPIGVRRFTEEERGQIMAEYVRILETVPPRLRDRVRNIWILKLLRDAFGKKATKGLTAFAQNIVAGDAARTVYHGLDLDVLYLGTGIDADVHYGLICQVTLSRREFVSGFWLLPVSFCYIDNRYTEDFWDCITMTEGNKVAIVGLGALGLVALKNCLEEGFEATGFDRIPYPGGLWTYTPEDRVSALPTTVVNISKERGCFTDFPFPAEVPSLCSAGDMQRYLASYVEHFNLRPSMRLSTSITRVYHDESANKWVIKIDGAPDEMFDRVIMATGQNHTPKYPDIKGIELFHGERLHAKSFKSPEGFKGKDVLIIGLGNSGADTAASLAGYANSIYLSHRHGCLVLPRVKEGKPVDHTINVRYVTWQRVFERFFPSLVEKLFNNFGKRLQDEAFNIRPEWKLSPAPSLKKYLPLITDNLIDSLESGAVLSVEGVGGVVGPNKVELTDGKVIKVDTIIYCTGYMSDFSLLDPKYDPTRETTPDWAAARGSRGKPLPRLYQGVFSLSHPHSLAFQGSVALTMGQFQINDLSSMAVTQVWKGRSALPPQEEMEQAVDKHHAWMVELAREGSVLPQTVNPYQWADWADQTAGTGVNEYLGWGWKGWKFWFQEPRFCSILMGGVYSPHIYRVFDGKRKRWGGARTEIERLYKVANEKPKVN</sequence>
<evidence type="ECO:0000256" key="3">
    <source>
        <dbReference type="ARBA" id="ARBA00022827"/>
    </source>
</evidence>
<dbReference type="InterPro" id="IPR050346">
    <property type="entry name" value="FMO-like"/>
</dbReference>
<protein>
    <submittedName>
        <fullName evidence="6">Dimethylaniline monooxygenase 2</fullName>
    </submittedName>
</protein>
<evidence type="ECO:0000256" key="1">
    <source>
        <dbReference type="ARBA" id="ARBA00009183"/>
    </source>
</evidence>
<dbReference type="GO" id="GO:0004499">
    <property type="term" value="F:N,N-dimethylaniline monooxygenase activity"/>
    <property type="evidence" value="ECO:0007669"/>
    <property type="project" value="InterPro"/>
</dbReference>
<dbReference type="Proteomes" id="UP000015530">
    <property type="component" value="Unassembled WGS sequence"/>
</dbReference>
<accession>T0JTB0</accession>
<dbReference type="HOGENOM" id="CLU_006909_8_1_1"/>
<name>T0JTB0_COLGC</name>
<dbReference type="GO" id="GO:0050661">
    <property type="term" value="F:NADP binding"/>
    <property type="evidence" value="ECO:0007669"/>
    <property type="project" value="InterPro"/>
</dbReference>
<dbReference type="InterPro" id="IPR020946">
    <property type="entry name" value="Flavin_mOase-like"/>
</dbReference>
<dbReference type="Gene3D" id="3.50.50.60">
    <property type="entry name" value="FAD/NAD(P)-binding domain"/>
    <property type="match status" value="1"/>
</dbReference>
<dbReference type="InterPro" id="IPR036188">
    <property type="entry name" value="FAD/NAD-bd_sf"/>
</dbReference>
<comment type="caution">
    <text evidence="6">The sequence shown here is derived from an EMBL/GenBank/DDBJ whole genome shotgun (WGS) entry which is preliminary data.</text>
</comment>
<keyword evidence="3" id="KW-0274">FAD</keyword>
<evidence type="ECO:0000256" key="2">
    <source>
        <dbReference type="ARBA" id="ARBA00022630"/>
    </source>
</evidence>
<keyword evidence="5" id="KW-0560">Oxidoreductase</keyword>
<evidence type="ECO:0000256" key="5">
    <source>
        <dbReference type="ARBA" id="ARBA00023002"/>
    </source>
</evidence>
<evidence type="ECO:0000313" key="6">
    <source>
        <dbReference type="EMBL" id="EQB46352.1"/>
    </source>
</evidence>
<dbReference type="PRINTS" id="PR00370">
    <property type="entry name" value="FMOXYGENASE"/>
</dbReference>
<evidence type="ECO:0000256" key="4">
    <source>
        <dbReference type="ARBA" id="ARBA00022857"/>
    </source>
</evidence>
<dbReference type="Pfam" id="PF00743">
    <property type="entry name" value="FMO-like"/>
    <property type="match status" value="1"/>
</dbReference>
<dbReference type="eggNOG" id="KOG1399">
    <property type="taxonomic scope" value="Eukaryota"/>
</dbReference>
<reference evidence="7" key="1">
    <citation type="journal article" date="2013" name="Mol. Plant Microbe Interact.">
        <title>Global aspects of pacC regulation of pathogenicity genes in Colletotrichum gloeosporioides as revealed by transcriptome analysis.</title>
        <authorList>
            <person name="Alkan N."/>
            <person name="Meng X."/>
            <person name="Friedlander G."/>
            <person name="Reuveni E."/>
            <person name="Sukno S."/>
            <person name="Sherman A."/>
            <person name="Thon M."/>
            <person name="Fluhr R."/>
            <person name="Prusky D."/>
        </authorList>
    </citation>
    <scope>NUCLEOTIDE SEQUENCE [LARGE SCALE GENOMIC DNA]</scope>
    <source>
        <strain evidence="7">Cg-14</strain>
    </source>
</reference>
<keyword evidence="6" id="KW-0503">Monooxygenase</keyword>
<dbReference type="GO" id="GO:0050660">
    <property type="term" value="F:flavin adenine dinucleotide binding"/>
    <property type="evidence" value="ECO:0007669"/>
    <property type="project" value="InterPro"/>
</dbReference>
<dbReference type="PANTHER" id="PTHR23023">
    <property type="entry name" value="DIMETHYLANILINE MONOOXYGENASE"/>
    <property type="match status" value="1"/>
</dbReference>
<gene>
    <name evidence="6" type="ORF">CGLO_14592</name>
</gene>
<dbReference type="SUPFAM" id="SSF51905">
    <property type="entry name" value="FAD/NAD(P)-binding domain"/>
    <property type="match status" value="2"/>
</dbReference>